<dbReference type="AlphaFoldDB" id="A0A397T608"/>
<evidence type="ECO:0000313" key="2">
    <source>
        <dbReference type="EMBL" id="RIA90541.1"/>
    </source>
</evidence>
<comment type="caution">
    <text evidence="2">The sequence shown here is derived from an EMBL/GenBank/DDBJ whole genome shotgun (WGS) entry which is preliminary data.</text>
</comment>
<protein>
    <submittedName>
        <fullName evidence="2">Uncharacterized protein</fullName>
    </submittedName>
</protein>
<dbReference type="PANTHER" id="PTHR34724:SF2">
    <property type="entry name" value="OS12G0596101 PROTEIN"/>
    <property type="match status" value="1"/>
</dbReference>
<keyword evidence="3" id="KW-1185">Reference proteome</keyword>
<name>A0A397T608_9GLOM</name>
<keyword evidence="1" id="KW-0472">Membrane</keyword>
<proteinExistence type="predicted"/>
<dbReference type="OrthoDB" id="88410at2759"/>
<reference evidence="2 3" key="1">
    <citation type="submission" date="2018-06" db="EMBL/GenBank/DDBJ databases">
        <title>Comparative genomics reveals the genomic features of Rhizophagus irregularis, R. cerebriforme, R. diaphanum and Gigaspora rosea, and their symbiotic lifestyle signature.</title>
        <authorList>
            <person name="Morin E."/>
            <person name="San Clemente H."/>
            <person name="Chen E.C.H."/>
            <person name="De La Providencia I."/>
            <person name="Hainaut M."/>
            <person name="Kuo A."/>
            <person name="Kohler A."/>
            <person name="Murat C."/>
            <person name="Tang N."/>
            <person name="Roy S."/>
            <person name="Loubradou J."/>
            <person name="Henrissat B."/>
            <person name="Grigoriev I.V."/>
            <person name="Corradi N."/>
            <person name="Roux C."/>
            <person name="Martin F.M."/>
        </authorList>
    </citation>
    <scope>NUCLEOTIDE SEQUENCE [LARGE SCALE GENOMIC DNA]</scope>
    <source>
        <strain evidence="2 3">DAOM 227022</strain>
    </source>
</reference>
<keyword evidence="1" id="KW-0812">Transmembrane</keyword>
<dbReference type="STRING" id="658196.A0A397T608"/>
<dbReference type="PANTHER" id="PTHR34724">
    <property type="entry name" value="OS12G0596101 PROTEIN"/>
    <property type="match status" value="1"/>
</dbReference>
<gene>
    <name evidence="2" type="ORF">C1645_769798</name>
</gene>
<dbReference type="EMBL" id="QKYT01000178">
    <property type="protein sequence ID" value="RIA90541.1"/>
    <property type="molecule type" value="Genomic_DNA"/>
</dbReference>
<sequence>MCYLVTCRTCNKQTWQGCGKHADAVMSKVPVEDRCTCKRDDDKNKGTEKIVALTIGLLIFTYWWLNW</sequence>
<feature type="transmembrane region" description="Helical" evidence="1">
    <location>
        <begin position="48"/>
        <end position="65"/>
    </location>
</feature>
<organism evidence="2 3">
    <name type="scientific">Glomus cerebriforme</name>
    <dbReference type="NCBI Taxonomy" id="658196"/>
    <lineage>
        <taxon>Eukaryota</taxon>
        <taxon>Fungi</taxon>
        <taxon>Fungi incertae sedis</taxon>
        <taxon>Mucoromycota</taxon>
        <taxon>Glomeromycotina</taxon>
        <taxon>Glomeromycetes</taxon>
        <taxon>Glomerales</taxon>
        <taxon>Glomeraceae</taxon>
        <taxon>Glomus</taxon>
    </lineage>
</organism>
<accession>A0A397T608</accession>
<evidence type="ECO:0000256" key="1">
    <source>
        <dbReference type="SAM" id="Phobius"/>
    </source>
</evidence>
<dbReference type="Proteomes" id="UP000265703">
    <property type="component" value="Unassembled WGS sequence"/>
</dbReference>
<evidence type="ECO:0000313" key="3">
    <source>
        <dbReference type="Proteomes" id="UP000265703"/>
    </source>
</evidence>
<keyword evidence="1" id="KW-1133">Transmembrane helix</keyword>